<comment type="caution">
    <text evidence="1">The sequence shown here is derived from an EMBL/GenBank/DDBJ whole genome shotgun (WGS) entry which is preliminary data.</text>
</comment>
<accession>A0ACB8BRF4</accession>
<protein>
    <submittedName>
        <fullName evidence="1">Uncharacterized protein</fullName>
    </submittedName>
</protein>
<gene>
    <name evidence="1" type="ORF">BV22DRAFT_1030666</name>
</gene>
<dbReference type="EMBL" id="MU266352">
    <property type="protein sequence ID" value="KAH7928536.1"/>
    <property type="molecule type" value="Genomic_DNA"/>
</dbReference>
<proteinExistence type="predicted"/>
<dbReference type="Proteomes" id="UP000790709">
    <property type="component" value="Unassembled WGS sequence"/>
</dbReference>
<sequence length="221" mass="24667">MSTFKSADARTALIATYHLSRSPLAGNKNSTSGSVLQPYDINVPRVVLSHPASPLASKTKGTHGTSPFTGRGRTIYNAHTRREAHSFIVEASRRHHRTTILQRSLARVAVVRTPKKAQDMEDMEFNASEDDQPRGEEESSTETDEMSDLRYRTPPRKSSTPNTTPALSPSGSSDSEWDGDLEAIEALWDEETMAKIEDARVQEMFDMFIKADECMGSEEWF</sequence>
<evidence type="ECO:0000313" key="1">
    <source>
        <dbReference type="EMBL" id="KAH7928536.1"/>
    </source>
</evidence>
<reference evidence="1" key="1">
    <citation type="journal article" date="2021" name="New Phytol.">
        <title>Evolutionary innovations through gain and loss of genes in the ectomycorrhizal Boletales.</title>
        <authorList>
            <person name="Wu G."/>
            <person name="Miyauchi S."/>
            <person name="Morin E."/>
            <person name="Kuo A."/>
            <person name="Drula E."/>
            <person name="Varga T."/>
            <person name="Kohler A."/>
            <person name="Feng B."/>
            <person name="Cao Y."/>
            <person name="Lipzen A."/>
            <person name="Daum C."/>
            <person name="Hundley H."/>
            <person name="Pangilinan J."/>
            <person name="Johnson J."/>
            <person name="Barry K."/>
            <person name="LaButti K."/>
            <person name="Ng V."/>
            <person name="Ahrendt S."/>
            <person name="Min B."/>
            <person name="Choi I.G."/>
            <person name="Park H."/>
            <person name="Plett J.M."/>
            <person name="Magnuson J."/>
            <person name="Spatafora J.W."/>
            <person name="Nagy L.G."/>
            <person name="Henrissat B."/>
            <person name="Grigoriev I.V."/>
            <person name="Yang Z.L."/>
            <person name="Xu J."/>
            <person name="Martin F.M."/>
        </authorList>
    </citation>
    <scope>NUCLEOTIDE SEQUENCE</scope>
    <source>
        <strain evidence="1">KUC20120723A-06</strain>
    </source>
</reference>
<name>A0ACB8BRF4_9AGAM</name>
<evidence type="ECO:0000313" key="2">
    <source>
        <dbReference type="Proteomes" id="UP000790709"/>
    </source>
</evidence>
<keyword evidence="2" id="KW-1185">Reference proteome</keyword>
<organism evidence="1 2">
    <name type="scientific">Leucogyrophana mollusca</name>
    <dbReference type="NCBI Taxonomy" id="85980"/>
    <lineage>
        <taxon>Eukaryota</taxon>
        <taxon>Fungi</taxon>
        <taxon>Dikarya</taxon>
        <taxon>Basidiomycota</taxon>
        <taxon>Agaricomycotina</taxon>
        <taxon>Agaricomycetes</taxon>
        <taxon>Agaricomycetidae</taxon>
        <taxon>Boletales</taxon>
        <taxon>Boletales incertae sedis</taxon>
        <taxon>Leucogyrophana</taxon>
    </lineage>
</organism>